<dbReference type="EMBL" id="RJJU01000012">
    <property type="protein sequence ID" value="RUM10566.1"/>
    <property type="molecule type" value="Genomic_DNA"/>
</dbReference>
<evidence type="ECO:0000313" key="3">
    <source>
        <dbReference type="Proteomes" id="UP000272004"/>
    </source>
</evidence>
<accession>A0A7W6FL17</accession>
<evidence type="ECO:0000313" key="4">
    <source>
        <dbReference type="Proteomes" id="UP000545490"/>
    </source>
</evidence>
<dbReference type="NCBIfam" id="NF047386">
    <property type="entry name" value="T4SS_SepA_fam"/>
    <property type="match status" value="1"/>
</dbReference>
<sequence>MSHNIIISDELFSRLQARAVPLVDTIESVIARILDGDIGHKIDSTPEGYRLFDAASPPNLGHTSVLSATVDGQLLKSADTFWNNIIVAMIKVLAARGMSAKDIDATLPSNSVVGQKSGNGYKFIKEAGISIQGLDANNAWRTIFLLSTVANISVDVKFKWQNKEGVEMPGVIGAFIVPPEQRKAA</sequence>
<proteinExistence type="predicted"/>
<dbReference type="RefSeq" id="WP_126828972.1">
    <property type="nucleotide sequence ID" value="NZ_JACIDG010000011.1"/>
</dbReference>
<dbReference type="Proteomes" id="UP000272004">
    <property type="component" value="Unassembled WGS sequence"/>
</dbReference>
<evidence type="ECO:0000313" key="2">
    <source>
        <dbReference type="EMBL" id="RUM10566.1"/>
    </source>
</evidence>
<reference evidence="2 3" key="1">
    <citation type="submission" date="2018-11" db="EMBL/GenBank/DDBJ databases">
        <authorList>
            <person name="Huo Y."/>
        </authorList>
    </citation>
    <scope>NUCLEOTIDE SEQUENCE [LARGE SCALE GENOMIC DNA]</scope>
    <source>
        <strain evidence="2 3">CCBAU 33202</strain>
    </source>
</reference>
<name>A0A7W6FL17_9HYPH</name>
<reference evidence="1 4" key="2">
    <citation type="submission" date="2020-08" db="EMBL/GenBank/DDBJ databases">
        <title>Genomic Encyclopedia of Type Strains, Phase IV (KMG-IV): sequencing the most valuable type-strain genomes for metagenomic binning, comparative biology and taxonomic classification.</title>
        <authorList>
            <person name="Goeker M."/>
        </authorList>
    </citation>
    <scope>NUCLEOTIDE SEQUENCE [LARGE SCALE GENOMIC DNA]</scope>
    <source>
        <strain evidence="1 4">DSM 19331</strain>
    </source>
</reference>
<keyword evidence="3" id="KW-1185">Reference proteome</keyword>
<dbReference type="AlphaFoldDB" id="A0A7W6FL17"/>
<dbReference type="EMBL" id="JACIDG010000011">
    <property type="protein sequence ID" value="MBB3917046.1"/>
    <property type="molecule type" value="Genomic_DNA"/>
</dbReference>
<dbReference type="Proteomes" id="UP000545490">
    <property type="component" value="Unassembled WGS sequence"/>
</dbReference>
<gene>
    <name evidence="2" type="ORF">EFB14_22770</name>
    <name evidence="1" type="ORF">GGQ65_004356</name>
</gene>
<evidence type="ECO:0000313" key="1">
    <source>
        <dbReference type="EMBL" id="MBB3917046.1"/>
    </source>
</evidence>
<comment type="caution">
    <text evidence="1">The sequence shown here is derived from an EMBL/GenBank/DDBJ whole genome shotgun (WGS) entry which is preliminary data.</text>
</comment>
<organism evidence="1 4">
    <name type="scientific">Rhizobium fabae</name>
    <dbReference type="NCBI Taxonomy" id="573179"/>
    <lineage>
        <taxon>Bacteria</taxon>
        <taxon>Pseudomonadati</taxon>
        <taxon>Pseudomonadota</taxon>
        <taxon>Alphaproteobacteria</taxon>
        <taxon>Hyphomicrobiales</taxon>
        <taxon>Rhizobiaceae</taxon>
        <taxon>Rhizobium/Agrobacterium group</taxon>
        <taxon>Rhizobium</taxon>
    </lineage>
</organism>
<protein>
    <submittedName>
        <fullName evidence="1">Uncharacterized protein</fullName>
    </submittedName>
</protein>